<dbReference type="AlphaFoldDB" id="A0A6G4XE13"/>
<keyword evidence="3" id="KW-1185">Reference proteome</keyword>
<dbReference type="EMBL" id="JAAKZW010000020">
    <property type="protein sequence ID" value="NGO75775.1"/>
    <property type="molecule type" value="Genomic_DNA"/>
</dbReference>
<feature type="region of interest" description="Disordered" evidence="1">
    <location>
        <begin position="41"/>
        <end position="60"/>
    </location>
</feature>
<proteinExistence type="predicted"/>
<evidence type="ECO:0000313" key="3">
    <source>
        <dbReference type="Proteomes" id="UP000481109"/>
    </source>
</evidence>
<dbReference type="Proteomes" id="UP000481109">
    <property type="component" value="Unassembled WGS sequence"/>
</dbReference>
<evidence type="ECO:0000256" key="1">
    <source>
        <dbReference type="SAM" id="MobiDB-lite"/>
    </source>
</evidence>
<comment type="caution">
    <text evidence="2">The sequence shown here is derived from an EMBL/GenBank/DDBJ whole genome shotgun (WGS) entry which is preliminary data.</text>
</comment>
<evidence type="ECO:0000313" key="2">
    <source>
        <dbReference type="EMBL" id="NGO75775.1"/>
    </source>
</evidence>
<protein>
    <submittedName>
        <fullName evidence="2">Uncharacterized protein</fullName>
    </submittedName>
</protein>
<reference evidence="2 3" key="1">
    <citation type="submission" date="2020-02" db="EMBL/GenBank/DDBJ databases">
        <title>Whole-genome analyses of novel actinobacteria.</title>
        <authorList>
            <person name="Sahin N."/>
            <person name="Tokatli A."/>
        </authorList>
    </citation>
    <scope>NUCLEOTIDE SEQUENCE [LARGE SCALE GENOMIC DNA]</scope>
    <source>
        <strain evidence="2 3">YC504</strain>
    </source>
</reference>
<name>A0A6G4XE13_9ACTN</name>
<accession>A0A6G4XE13</accession>
<sequence length="60" mass="6467">MEAVPIVPFIKELEARACGTGQVELLAAQIAKLTARSRAEQEARSRLQATRESLCDTPAA</sequence>
<dbReference type="RefSeq" id="WP_165331289.1">
    <property type="nucleotide sequence ID" value="NZ_JAAKZW010000020.1"/>
</dbReference>
<gene>
    <name evidence="2" type="ORF">G6045_08825</name>
</gene>
<organism evidence="2 3">
    <name type="scientific">Streptomyces mesophilus</name>
    <dbReference type="NCBI Taxonomy" id="1775132"/>
    <lineage>
        <taxon>Bacteria</taxon>
        <taxon>Bacillati</taxon>
        <taxon>Actinomycetota</taxon>
        <taxon>Actinomycetes</taxon>
        <taxon>Kitasatosporales</taxon>
        <taxon>Streptomycetaceae</taxon>
        <taxon>Streptomyces</taxon>
    </lineage>
</organism>